<dbReference type="AlphaFoldDB" id="F1B037"/>
<name>F1B037_CAMJU</name>
<organism evidence="2">
    <name type="scientific">Campylobacter jejuni</name>
    <dbReference type="NCBI Taxonomy" id="197"/>
    <lineage>
        <taxon>Bacteria</taxon>
        <taxon>Pseudomonadati</taxon>
        <taxon>Campylobacterota</taxon>
        <taxon>Epsilonproteobacteria</taxon>
        <taxon>Campylobacterales</taxon>
        <taxon>Campylobacteraceae</taxon>
        <taxon>Campylobacter</taxon>
    </lineage>
</organism>
<accession>F1B037</accession>
<evidence type="ECO:0000256" key="1">
    <source>
        <dbReference type="SAM" id="Coils"/>
    </source>
</evidence>
<protein>
    <submittedName>
        <fullName evidence="2">Uncharacterized protein</fullName>
    </submittedName>
</protein>
<evidence type="ECO:0000313" key="2">
    <source>
        <dbReference type="EMBL" id="ADX98437.1"/>
    </source>
</evidence>
<keyword evidence="1" id="KW-0175">Coiled coil</keyword>
<feature type="coiled-coil region" evidence="1">
    <location>
        <begin position="67"/>
        <end position="94"/>
    </location>
</feature>
<reference evidence="2" key="1">
    <citation type="journal article" date="2008" name="BMC Microbiol.">
        <title>Sequence variability of Campylobacter temperate bacteriophages.</title>
        <authorList>
            <person name="Clark C.G."/>
            <person name="Ng L.K."/>
        </authorList>
    </citation>
    <scope>NUCLEOTIDE SEQUENCE</scope>
    <source>
        <strain evidence="2">NCTC 13255</strain>
    </source>
</reference>
<sequence length="296" mass="35100">MSYIKIVKSMSFSKISYVKKLFSIYVEYLQIDLTNSLLNSNSCYRNIDIIIILKDVFNMLYLSDEILEKKKDKIDNLLEEIRKLIEEYDSLKKTEKADLDFQNIEICDDKVITHILKDKELIRLNAHFMKANMIFRNYFNGKYIEEKVLEKFSNKSQTYECYLFIQPLLEANNALSHLAIYIYSNGEKENKLKNINKAKSHLYRGTIDYYKMFIRFSIEKSKTNKDNIFASFRSIREQEFLSLGKNLMKKDIKFINPETGNTENGYIFEAYRKLFVAIKKDLDFQKNQLSNSTLTT</sequence>
<dbReference type="EMBL" id="HM192820">
    <property type="protein sequence ID" value="ADX98437.1"/>
    <property type="molecule type" value="Genomic_DNA"/>
</dbReference>
<proteinExistence type="predicted"/>
<reference evidence="2" key="2">
    <citation type="submission" date="2010-05" db="EMBL/GenBank/DDBJ databases">
        <title>Sequencing of CJIE1 prophage homologs reveals variable gene carriage.</title>
        <authorList>
            <person name="Clark C.G."/>
        </authorList>
    </citation>
    <scope>NUCLEOTIDE SEQUENCE</scope>
    <source>
        <strain evidence="2">NCTC 13255</strain>
    </source>
</reference>